<proteinExistence type="predicted"/>
<accession>A0A6J5KH04</accession>
<name>A0A6J5KH04_9CAUD</name>
<reference evidence="1" key="1">
    <citation type="submission" date="2020-04" db="EMBL/GenBank/DDBJ databases">
        <authorList>
            <person name="Chiriac C."/>
            <person name="Salcher M."/>
            <person name="Ghai R."/>
            <person name="Kavagutti S V."/>
        </authorList>
    </citation>
    <scope>NUCLEOTIDE SEQUENCE</scope>
</reference>
<dbReference type="EMBL" id="LR796135">
    <property type="protein sequence ID" value="CAB4120795.1"/>
    <property type="molecule type" value="Genomic_DNA"/>
</dbReference>
<sequence length="215" mass="23488">MNDIVDMSQFVEAKSDQLNADDLIGAPRTITVTRVTGNDGDQPISIHYQSDNGKPFKPCKTIRRVLLAVWGRNAADYVGRSMTLYRDDGVTFGGLNVGGIRISHMSHIDKKTVVVVMKTKGKKAGIEVSPLVITASQDTTDWPKFTATTLAAISRAPDIDKLNTFIDSRHAKLGTLATEAPDAWQAIDDALRVRRAELLPEGRPDDAFGDQHDDA</sequence>
<organism evidence="1">
    <name type="scientific">uncultured Caudovirales phage</name>
    <dbReference type="NCBI Taxonomy" id="2100421"/>
    <lineage>
        <taxon>Viruses</taxon>
        <taxon>Duplodnaviria</taxon>
        <taxon>Heunggongvirae</taxon>
        <taxon>Uroviricota</taxon>
        <taxon>Caudoviricetes</taxon>
        <taxon>Peduoviridae</taxon>
        <taxon>Maltschvirus</taxon>
        <taxon>Maltschvirus maltsch</taxon>
    </lineage>
</organism>
<evidence type="ECO:0000313" key="1">
    <source>
        <dbReference type="EMBL" id="CAB4120795.1"/>
    </source>
</evidence>
<protein>
    <submittedName>
        <fullName evidence="1">Uncharacterized protein</fullName>
    </submittedName>
</protein>
<gene>
    <name evidence="1" type="ORF">UFOVP5_32</name>
</gene>